<evidence type="ECO:0000313" key="2">
    <source>
        <dbReference type="Proteomes" id="UP001229773"/>
    </source>
</evidence>
<dbReference type="Proteomes" id="UP001229773">
    <property type="component" value="Chromosome"/>
</dbReference>
<dbReference type="EMBL" id="CP132375">
    <property type="protein sequence ID" value="WLS97745.1"/>
    <property type="molecule type" value="Genomic_DNA"/>
</dbReference>
<organism evidence="1 2">
    <name type="scientific">Snodgrassella alvi</name>
    <dbReference type="NCBI Taxonomy" id="1196083"/>
    <lineage>
        <taxon>Bacteria</taxon>
        <taxon>Pseudomonadati</taxon>
        <taxon>Pseudomonadota</taxon>
        <taxon>Betaproteobacteria</taxon>
        <taxon>Neisseriales</taxon>
        <taxon>Neisseriaceae</taxon>
        <taxon>Snodgrassella</taxon>
    </lineage>
</organism>
<evidence type="ECO:0000313" key="1">
    <source>
        <dbReference type="EMBL" id="WLS97745.1"/>
    </source>
</evidence>
<protein>
    <submittedName>
        <fullName evidence="1">Uncharacterized protein</fullName>
    </submittedName>
</protein>
<proteinExistence type="predicted"/>
<accession>A0ABD7Z1M4</accession>
<reference evidence="1 2" key="1">
    <citation type="submission" date="2023-08" db="EMBL/GenBank/DDBJ databases">
        <title>Complete genome sequences of 12 bacterial strains from the honey bee gut, resolved with long-read nanopore sequencing.</title>
        <authorList>
            <person name="Kwong W.K."/>
            <person name="Acheampong S."/>
            <person name="Polat M.F."/>
        </authorList>
    </citation>
    <scope>NUCLEOTIDE SEQUENCE [LARGE SCALE GENOMIC DNA]</scope>
    <source>
        <strain evidence="2">wkB9</strain>
    </source>
</reference>
<dbReference type="AlphaFoldDB" id="A0ABD7Z1M4"/>
<name>A0ABD7Z1M4_9NEIS</name>
<sequence>MKQAGRPAKVRAAMLESNDVAGVIFHSRGFLVCFNAKTHSKFRYDTMKSWVSDVNKRMTDSIAHRELALKFDKIIGSVRTSFYNPTLAAKASTRVRI</sequence>
<gene>
    <name evidence="1" type="ORF">RAM05_07725</name>
</gene>
<dbReference type="GeneID" id="41484612"/>
<dbReference type="RefSeq" id="WP_084585071.1">
    <property type="nucleotide sequence ID" value="NZ_CP132375.1"/>
</dbReference>